<sequence>MTACEMEDGGTDPSEQSLVCALKAAGALESKDPSSAESKDYHLRKYHGGHSWEFAC</sequence>
<comment type="caution">
    <text evidence="1">The sequence shown here is derived from an EMBL/GenBank/DDBJ whole genome shotgun (WGS) entry which is preliminary data.</text>
</comment>
<reference evidence="1" key="1">
    <citation type="submission" date="2018-10" db="EMBL/GenBank/DDBJ databases">
        <title>Effector identification in a new, highly contiguous assembly of the strawberry crown rot pathogen Phytophthora cactorum.</title>
        <authorList>
            <person name="Armitage A.D."/>
            <person name="Nellist C.F."/>
            <person name="Bates H."/>
            <person name="Vickerstaff R.J."/>
            <person name="Harrison R.J."/>
        </authorList>
    </citation>
    <scope>NUCLEOTIDE SEQUENCE</scope>
    <source>
        <strain evidence="1">4040</strain>
    </source>
</reference>
<dbReference type="Proteomes" id="UP000736787">
    <property type="component" value="Unassembled WGS sequence"/>
</dbReference>
<proteinExistence type="predicted"/>
<evidence type="ECO:0000313" key="2">
    <source>
        <dbReference type="Proteomes" id="UP000736787"/>
    </source>
</evidence>
<dbReference type="EMBL" id="RCMK01000347">
    <property type="protein sequence ID" value="KAG2934864.1"/>
    <property type="molecule type" value="Genomic_DNA"/>
</dbReference>
<accession>A0A8T1D6X6</accession>
<organism evidence="1 2">
    <name type="scientific">Phytophthora cactorum</name>
    <dbReference type="NCBI Taxonomy" id="29920"/>
    <lineage>
        <taxon>Eukaryota</taxon>
        <taxon>Sar</taxon>
        <taxon>Stramenopiles</taxon>
        <taxon>Oomycota</taxon>
        <taxon>Peronosporomycetes</taxon>
        <taxon>Peronosporales</taxon>
        <taxon>Peronosporaceae</taxon>
        <taxon>Phytophthora</taxon>
    </lineage>
</organism>
<dbReference type="AlphaFoldDB" id="A0A8T1D6X6"/>
<gene>
    <name evidence="1" type="ORF">PC117_g12549</name>
</gene>
<evidence type="ECO:0000313" key="1">
    <source>
        <dbReference type="EMBL" id="KAG2934864.1"/>
    </source>
</evidence>
<protein>
    <submittedName>
        <fullName evidence="1">Uncharacterized protein</fullName>
    </submittedName>
</protein>
<name>A0A8T1D6X6_9STRA</name>